<organism evidence="2 3">
    <name type="scientific">Flavobacterium araucananum</name>
    <dbReference type="NCBI Taxonomy" id="946678"/>
    <lineage>
        <taxon>Bacteria</taxon>
        <taxon>Pseudomonadati</taxon>
        <taxon>Bacteroidota</taxon>
        <taxon>Flavobacteriia</taxon>
        <taxon>Flavobacteriales</taxon>
        <taxon>Flavobacteriaceae</taxon>
        <taxon>Flavobacterium</taxon>
    </lineage>
</organism>
<dbReference type="OrthoDB" id="1432299at2"/>
<reference evidence="2 3" key="1">
    <citation type="submission" date="2016-11" db="EMBL/GenBank/DDBJ databases">
        <title>Whole genomes of Flavobacteriaceae.</title>
        <authorList>
            <person name="Stine C."/>
            <person name="Li C."/>
            <person name="Tadesse D."/>
        </authorList>
    </citation>
    <scope>NUCLEOTIDE SEQUENCE [LARGE SCALE GENOMIC DNA]</scope>
    <source>
        <strain evidence="2 3">DSM 24704</strain>
    </source>
</reference>
<feature type="domain" description="GIY-YIG" evidence="1">
    <location>
        <begin position="42"/>
        <end position="142"/>
    </location>
</feature>
<accession>A0A227PIA4</accession>
<proteinExistence type="predicted"/>
<evidence type="ECO:0000259" key="1">
    <source>
        <dbReference type="PROSITE" id="PS50164"/>
    </source>
</evidence>
<sequence length="160" mass="18901">MNINLPSEELLDVLHLAQEQILRSERIKFEKNRVWRENRVPSSPGVYALFEKNNRILYIGESGNLRERMNEINRTVNHSFRRQLGYSRFGGVKSTKKFESDVELKLDLFFAEELYVAFIEVYFGRLEIEAFLIANHQAIITNSLSKRKLKTVMEYLEQAR</sequence>
<comment type="caution">
    <text evidence="2">The sequence shown here is derived from an EMBL/GenBank/DDBJ whole genome shotgun (WGS) entry which is preliminary data.</text>
</comment>
<dbReference type="EMBL" id="MUGS01000001">
    <property type="protein sequence ID" value="OXG09650.1"/>
    <property type="molecule type" value="Genomic_DNA"/>
</dbReference>
<dbReference type="Pfam" id="PF01541">
    <property type="entry name" value="GIY-YIG"/>
    <property type="match status" value="1"/>
</dbReference>
<dbReference type="Gene3D" id="3.40.1440.10">
    <property type="entry name" value="GIY-YIG endonuclease"/>
    <property type="match status" value="1"/>
</dbReference>
<dbReference type="AlphaFoldDB" id="A0A227PIA4"/>
<gene>
    <name evidence="2" type="ORF">B0A64_00020</name>
</gene>
<protein>
    <recommendedName>
        <fullName evidence="1">GIY-YIG domain-containing protein</fullName>
    </recommendedName>
</protein>
<name>A0A227PIA4_9FLAO</name>
<dbReference type="InterPro" id="IPR035901">
    <property type="entry name" value="GIY-YIG_endonuc_sf"/>
</dbReference>
<dbReference type="RefSeq" id="WP_089477510.1">
    <property type="nucleotide sequence ID" value="NZ_MUGS01000001.1"/>
</dbReference>
<evidence type="ECO:0000313" key="2">
    <source>
        <dbReference type="EMBL" id="OXG09650.1"/>
    </source>
</evidence>
<keyword evidence="3" id="KW-1185">Reference proteome</keyword>
<dbReference type="PROSITE" id="PS50164">
    <property type="entry name" value="GIY_YIG"/>
    <property type="match status" value="1"/>
</dbReference>
<dbReference type="SUPFAM" id="SSF82771">
    <property type="entry name" value="GIY-YIG endonuclease"/>
    <property type="match status" value="1"/>
</dbReference>
<dbReference type="Proteomes" id="UP000214684">
    <property type="component" value="Unassembled WGS sequence"/>
</dbReference>
<dbReference type="InterPro" id="IPR000305">
    <property type="entry name" value="GIY-YIG_endonuc"/>
</dbReference>
<evidence type="ECO:0000313" key="3">
    <source>
        <dbReference type="Proteomes" id="UP000214684"/>
    </source>
</evidence>